<dbReference type="PANTHER" id="PTHR30154:SF34">
    <property type="entry name" value="TRANSCRIPTIONAL REGULATOR AZLB"/>
    <property type="match status" value="1"/>
</dbReference>
<accession>A0A222E457</accession>
<dbReference type="GO" id="GO:0006355">
    <property type="term" value="P:regulation of DNA-templated transcription"/>
    <property type="evidence" value="ECO:0007669"/>
    <property type="project" value="UniProtKB-ARBA"/>
</dbReference>
<dbReference type="SUPFAM" id="SSF54909">
    <property type="entry name" value="Dimeric alpha+beta barrel"/>
    <property type="match status" value="1"/>
</dbReference>
<keyword evidence="3" id="KW-0804">Transcription</keyword>
<dbReference type="Gene3D" id="3.30.70.920">
    <property type="match status" value="1"/>
</dbReference>
<dbReference type="InterPro" id="IPR036390">
    <property type="entry name" value="WH_DNA-bd_sf"/>
</dbReference>
<keyword evidence="1" id="KW-0805">Transcription regulation</keyword>
<dbReference type="OrthoDB" id="9803143at2"/>
<sequence length="154" mass="17653">MRQTLDETDLKILHALQTDARISHQELSEQVGLSPSPCSRRIRIMEASGIIKGYSAHVDERKLGFSMSIFVSVKLDRQIDSRLVHFERAIAICPEVVDCWLMTGNRDYLLRISVRDLEEFEQFLTVRLTKIPGVASLESSIPIRRIKGDMSRLR</sequence>
<dbReference type="InterPro" id="IPR011008">
    <property type="entry name" value="Dimeric_a/b-barrel"/>
</dbReference>
<dbReference type="InterPro" id="IPR019887">
    <property type="entry name" value="Tscrpt_reg_AsnC/Lrp_C"/>
</dbReference>
<dbReference type="Pfam" id="PF13412">
    <property type="entry name" value="HTH_24"/>
    <property type="match status" value="1"/>
</dbReference>
<dbReference type="InterPro" id="IPR000485">
    <property type="entry name" value="AsnC-type_HTH_dom"/>
</dbReference>
<dbReference type="PRINTS" id="PR00033">
    <property type="entry name" value="HTHASNC"/>
</dbReference>
<dbReference type="InterPro" id="IPR011991">
    <property type="entry name" value="ArsR-like_HTH"/>
</dbReference>
<keyword evidence="6" id="KW-1185">Reference proteome</keyword>
<dbReference type="Gene3D" id="1.10.10.10">
    <property type="entry name" value="Winged helix-like DNA-binding domain superfamily/Winged helix DNA-binding domain"/>
    <property type="match status" value="1"/>
</dbReference>
<evidence type="ECO:0000313" key="5">
    <source>
        <dbReference type="EMBL" id="ASP20986.1"/>
    </source>
</evidence>
<dbReference type="SUPFAM" id="SSF46785">
    <property type="entry name" value="Winged helix' DNA-binding domain"/>
    <property type="match status" value="1"/>
</dbReference>
<feature type="domain" description="HTH asnC-type" evidence="4">
    <location>
        <begin position="5"/>
        <end position="66"/>
    </location>
</feature>
<gene>
    <name evidence="5" type="ORF">ANTHELSMS3_02310</name>
</gene>
<dbReference type="PROSITE" id="PS00519">
    <property type="entry name" value="HTH_ASNC_1"/>
    <property type="match status" value="1"/>
</dbReference>
<proteinExistence type="predicted"/>
<dbReference type="InterPro" id="IPR019885">
    <property type="entry name" value="Tscrpt_reg_HTH_AsnC-type_CS"/>
</dbReference>
<evidence type="ECO:0000313" key="6">
    <source>
        <dbReference type="Proteomes" id="UP000203589"/>
    </source>
</evidence>
<dbReference type="RefSeq" id="WP_094034964.1">
    <property type="nucleotide sequence ID" value="NZ_CP022540.1"/>
</dbReference>
<dbReference type="AlphaFoldDB" id="A0A222E457"/>
<reference evidence="5 6" key="1">
    <citation type="submission" date="2017-07" db="EMBL/GenBank/DDBJ databases">
        <title>Genome Sequence of Antarctobacter heliothermus Strain SMS3 Isolated from a culture of the Diatom Skeletonema marinoi.</title>
        <authorList>
            <person name="Topel M."/>
            <person name="Pinder M.I.M."/>
            <person name="Johansson O.N."/>
            <person name="Kourtchenko O."/>
            <person name="Godhe A."/>
            <person name="Clarke A.K."/>
        </authorList>
    </citation>
    <scope>NUCLEOTIDE SEQUENCE [LARGE SCALE GENOMIC DNA]</scope>
    <source>
        <strain evidence="5 6">SMS3</strain>
    </source>
</reference>
<dbReference type="GO" id="GO:0043565">
    <property type="term" value="F:sequence-specific DNA binding"/>
    <property type="evidence" value="ECO:0007669"/>
    <property type="project" value="InterPro"/>
</dbReference>
<dbReference type="InterPro" id="IPR019888">
    <property type="entry name" value="Tscrpt_reg_AsnC-like"/>
</dbReference>
<dbReference type="SMART" id="SM00344">
    <property type="entry name" value="HTH_ASNC"/>
    <property type="match status" value="1"/>
</dbReference>
<evidence type="ECO:0000259" key="4">
    <source>
        <dbReference type="PROSITE" id="PS50956"/>
    </source>
</evidence>
<dbReference type="KEGG" id="aht:ANTHELSMS3_02310"/>
<name>A0A222E457_9RHOB</name>
<dbReference type="PANTHER" id="PTHR30154">
    <property type="entry name" value="LEUCINE-RESPONSIVE REGULATORY PROTEIN"/>
    <property type="match status" value="1"/>
</dbReference>
<keyword evidence="2" id="KW-0238">DNA-binding</keyword>
<evidence type="ECO:0000256" key="2">
    <source>
        <dbReference type="ARBA" id="ARBA00023125"/>
    </source>
</evidence>
<organism evidence="5 6">
    <name type="scientific">Antarctobacter heliothermus</name>
    <dbReference type="NCBI Taxonomy" id="74033"/>
    <lineage>
        <taxon>Bacteria</taxon>
        <taxon>Pseudomonadati</taxon>
        <taxon>Pseudomonadota</taxon>
        <taxon>Alphaproteobacteria</taxon>
        <taxon>Rhodobacterales</taxon>
        <taxon>Roseobacteraceae</taxon>
        <taxon>Antarctobacter</taxon>
    </lineage>
</organism>
<evidence type="ECO:0000256" key="1">
    <source>
        <dbReference type="ARBA" id="ARBA00023015"/>
    </source>
</evidence>
<dbReference type="EMBL" id="CP022540">
    <property type="protein sequence ID" value="ASP20986.1"/>
    <property type="molecule type" value="Genomic_DNA"/>
</dbReference>
<dbReference type="GO" id="GO:0005829">
    <property type="term" value="C:cytosol"/>
    <property type="evidence" value="ECO:0007669"/>
    <property type="project" value="TreeGrafter"/>
</dbReference>
<dbReference type="PROSITE" id="PS50956">
    <property type="entry name" value="HTH_ASNC_2"/>
    <property type="match status" value="1"/>
</dbReference>
<dbReference type="InterPro" id="IPR036388">
    <property type="entry name" value="WH-like_DNA-bd_sf"/>
</dbReference>
<protein>
    <submittedName>
        <fullName evidence="5">Leucine-responsive regulatory protein</fullName>
    </submittedName>
</protein>
<dbReference type="GO" id="GO:0043200">
    <property type="term" value="P:response to amino acid"/>
    <property type="evidence" value="ECO:0007669"/>
    <property type="project" value="TreeGrafter"/>
</dbReference>
<dbReference type="CDD" id="cd00090">
    <property type="entry name" value="HTH_ARSR"/>
    <property type="match status" value="1"/>
</dbReference>
<dbReference type="FunFam" id="1.10.10.10:FF:000186">
    <property type="entry name" value="AsnC family transcriptional regulator"/>
    <property type="match status" value="1"/>
</dbReference>
<dbReference type="Pfam" id="PF01037">
    <property type="entry name" value="AsnC_trans_reg"/>
    <property type="match status" value="1"/>
</dbReference>
<evidence type="ECO:0000256" key="3">
    <source>
        <dbReference type="ARBA" id="ARBA00023163"/>
    </source>
</evidence>
<dbReference type="Proteomes" id="UP000203589">
    <property type="component" value="Chromosome"/>
</dbReference>